<dbReference type="InterPro" id="IPR043216">
    <property type="entry name" value="PAP-like"/>
</dbReference>
<keyword evidence="4 7" id="KW-1133">Transmembrane helix</keyword>
<keyword evidence="5 7" id="KW-0472">Membrane</keyword>
<feature type="transmembrane region" description="Helical" evidence="7">
    <location>
        <begin position="59"/>
        <end position="81"/>
    </location>
</feature>
<dbReference type="PANTHER" id="PTHR10165">
    <property type="entry name" value="LIPID PHOSPHATE PHOSPHATASE"/>
    <property type="match status" value="1"/>
</dbReference>
<protein>
    <submittedName>
        <fullName evidence="9">PAP2 superfamily protein</fullName>
    </submittedName>
</protein>
<dbReference type="SUPFAM" id="SSF48317">
    <property type="entry name" value="Acid phosphatase/Vanadium-dependent haloperoxidase"/>
    <property type="match status" value="1"/>
</dbReference>
<dbReference type="Gene3D" id="1.20.144.10">
    <property type="entry name" value="Phosphatidic acid phosphatase type 2/haloperoxidase"/>
    <property type="match status" value="1"/>
</dbReference>
<reference evidence="9" key="1">
    <citation type="submission" date="2016-10" db="EMBL/GenBank/DDBJ databases">
        <authorList>
            <person name="Benchimol M."/>
            <person name="Almeida L.G."/>
            <person name="Vasconcelos A.T."/>
            <person name="Perreira-Neves A."/>
            <person name="Rosa I.A."/>
            <person name="Tasca T."/>
            <person name="Bogo M.R."/>
            <person name="de Souza W."/>
        </authorList>
    </citation>
    <scope>NUCLEOTIDE SEQUENCE [LARGE SCALE GENOMIC DNA]</scope>
    <source>
        <strain evidence="9">K</strain>
    </source>
</reference>
<dbReference type="RefSeq" id="XP_068363182.1">
    <property type="nucleotide sequence ID" value="XM_068501631.1"/>
</dbReference>
<comment type="caution">
    <text evidence="9">The sequence shown here is derived from an EMBL/GenBank/DDBJ whole genome shotgun (WGS) entry which is preliminary data.</text>
</comment>
<keyword evidence="10" id="KW-1185">Reference proteome</keyword>
<proteinExistence type="inferred from homology"/>
<feature type="domain" description="Phosphatidic acid phosphatase type 2/haloperoxidase" evidence="8">
    <location>
        <begin position="90"/>
        <end position="222"/>
    </location>
</feature>
<feature type="transmembrane region" description="Helical" evidence="7">
    <location>
        <begin position="207"/>
        <end position="225"/>
    </location>
</feature>
<dbReference type="InterPro" id="IPR000326">
    <property type="entry name" value="PAP2/HPO"/>
</dbReference>
<feature type="region of interest" description="Disordered" evidence="6">
    <location>
        <begin position="234"/>
        <end position="259"/>
    </location>
</feature>
<evidence type="ECO:0000313" key="9">
    <source>
        <dbReference type="EMBL" id="OHT10046.1"/>
    </source>
</evidence>
<evidence type="ECO:0000256" key="4">
    <source>
        <dbReference type="ARBA" id="ARBA00022989"/>
    </source>
</evidence>
<dbReference type="AlphaFoldDB" id="A0A1J4KK40"/>
<dbReference type="GO" id="GO:0016020">
    <property type="term" value="C:membrane"/>
    <property type="evidence" value="ECO:0007669"/>
    <property type="project" value="UniProtKB-SubCell"/>
</dbReference>
<accession>A0A1J4KK40</accession>
<evidence type="ECO:0000313" key="10">
    <source>
        <dbReference type="Proteomes" id="UP000179807"/>
    </source>
</evidence>
<dbReference type="GeneID" id="94836335"/>
<dbReference type="EMBL" id="MLAK01000623">
    <property type="protein sequence ID" value="OHT10046.1"/>
    <property type="molecule type" value="Genomic_DNA"/>
</dbReference>
<organism evidence="9 10">
    <name type="scientific">Tritrichomonas foetus</name>
    <dbReference type="NCBI Taxonomy" id="1144522"/>
    <lineage>
        <taxon>Eukaryota</taxon>
        <taxon>Metamonada</taxon>
        <taxon>Parabasalia</taxon>
        <taxon>Tritrichomonadida</taxon>
        <taxon>Tritrichomonadidae</taxon>
        <taxon>Tritrichomonas</taxon>
    </lineage>
</organism>
<evidence type="ECO:0000256" key="5">
    <source>
        <dbReference type="ARBA" id="ARBA00023136"/>
    </source>
</evidence>
<dbReference type="PANTHER" id="PTHR10165:SF35">
    <property type="entry name" value="RE23632P"/>
    <property type="match status" value="1"/>
</dbReference>
<gene>
    <name evidence="9" type="ORF">TRFO_20854</name>
</gene>
<feature type="transmembrane region" description="Helical" evidence="7">
    <location>
        <begin position="12"/>
        <end position="31"/>
    </location>
</feature>
<name>A0A1J4KK40_9EUKA</name>
<keyword evidence="3 7" id="KW-0812">Transmembrane</keyword>
<dbReference type="GO" id="GO:0006644">
    <property type="term" value="P:phospholipid metabolic process"/>
    <property type="evidence" value="ECO:0007669"/>
    <property type="project" value="InterPro"/>
</dbReference>
<feature type="compositionally biased region" description="Polar residues" evidence="6">
    <location>
        <begin position="238"/>
        <end position="253"/>
    </location>
</feature>
<dbReference type="Proteomes" id="UP000179807">
    <property type="component" value="Unassembled WGS sequence"/>
</dbReference>
<feature type="transmembrane region" description="Helical" evidence="7">
    <location>
        <begin position="174"/>
        <end position="195"/>
    </location>
</feature>
<comment type="subcellular location">
    <subcellularLocation>
        <location evidence="1">Membrane</location>
        <topology evidence="1">Multi-pass membrane protein</topology>
    </subcellularLocation>
</comment>
<feature type="transmembrane region" description="Helical" evidence="7">
    <location>
        <begin position="148"/>
        <end position="167"/>
    </location>
</feature>
<dbReference type="SMART" id="SM00014">
    <property type="entry name" value="acidPPc"/>
    <property type="match status" value="1"/>
</dbReference>
<evidence type="ECO:0000256" key="7">
    <source>
        <dbReference type="SAM" id="Phobius"/>
    </source>
</evidence>
<dbReference type="OrthoDB" id="10030083at2759"/>
<evidence type="ECO:0000256" key="3">
    <source>
        <dbReference type="ARBA" id="ARBA00022692"/>
    </source>
</evidence>
<evidence type="ECO:0000259" key="8">
    <source>
        <dbReference type="SMART" id="SM00014"/>
    </source>
</evidence>
<sequence>MELKTFFKFSKEYGIVDWVFALILFAVSFGIDSISFPDYFVPYINTDISSPLKTTTFTYSNLLITCMLICSITIIAIWIIFKLEKSIFKVLSCYFLAISLAMVISSSLKILIGRPRPDTIALCDGDGSYTQCQSVLDKNTLKSQFRSLPSGHATISMGSGVFLTMLLCQIWKSFNMMACFIKLMPVCFALYVGVTRICDRTSHSDDVILGYFIGTVISIFVFTSFKYDVENDEERSENPTVNGVSSSTSTQAMQIRGYT</sequence>
<comment type="similarity">
    <text evidence="2">Belongs to the PA-phosphatase related phosphoesterase family.</text>
</comment>
<feature type="transmembrane region" description="Helical" evidence="7">
    <location>
        <begin position="93"/>
        <end position="112"/>
    </location>
</feature>
<dbReference type="Pfam" id="PF01569">
    <property type="entry name" value="PAP2"/>
    <property type="match status" value="1"/>
</dbReference>
<dbReference type="InterPro" id="IPR036938">
    <property type="entry name" value="PAP2/HPO_sf"/>
</dbReference>
<evidence type="ECO:0000256" key="2">
    <source>
        <dbReference type="ARBA" id="ARBA00008816"/>
    </source>
</evidence>
<evidence type="ECO:0000256" key="6">
    <source>
        <dbReference type="SAM" id="MobiDB-lite"/>
    </source>
</evidence>
<dbReference type="VEuPathDB" id="TrichDB:TRFO_20854"/>
<dbReference type="GO" id="GO:0046839">
    <property type="term" value="P:phospholipid dephosphorylation"/>
    <property type="evidence" value="ECO:0007669"/>
    <property type="project" value="TreeGrafter"/>
</dbReference>
<dbReference type="GO" id="GO:0008195">
    <property type="term" value="F:phosphatidate phosphatase activity"/>
    <property type="evidence" value="ECO:0007669"/>
    <property type="project" value="TreeGrafter"/>
</dbReference>
<evidence type="ECO:0000256" key="1">
    <source>
        <dbReference type="ARBA" id="ARBA00004141"/>
    </source>
</evidence>